<evidence type="ECO:0008006" key="4">
    <source>
        <dbReference type="Google" id="ProtNLM"/>
    </source>
</evidence>
<gene>
    <name evidence="2" type="ORF">RhiirA4_481369</name>
</gene>
<organism evidence="2 3">
    <name type="scientific">Rhizophagus irregularis</name>
    <dbReference type="NCBI Taxonomy" id="588596"/>
    <lineage>
        <taxon>Eukaryota</taxon>
        <taxon>Fungi</taxon>
        <taxon>Fungi incertae sedis</taxon>
        <taxon>Mucoromycota</taxon>
        <taxon>Glomeromycotina</taxon>
        <taxon>Glomeromycetes</taxon>
        <taxon>Glomerales</taxon>
        <taxon>Glomeraceae</taxon>
        <taxon>Rhizophagus</taxon>
    </lineage>
</organism>
<dbReference type="VEuPathDB" id="FungiDB:FUN_024472"/>
<reference evidence="2 3" key="1">
    <citation type="submission" date="2015-10" db="EMBL/GenBank/DDBJ databases">
        <title>Genome analyses suggest a sexual origin of heterokaryosis in a supposedly ancient asexual fungus.</title>
        <authorList>
            <person name="Ropars J."/>
            <person name="Sedzielewska K."/>
            <person name="Noel J."/>
            <person name="Charron P."/>
            <person name="Farinelli L."/>
            <person name="Marton T."/>
            <person name="Kruger M."/>
            <person name="Pelin A."/>
            <person name="Brachmann A."/>
            <person name="Corradi N."/>
        </authorList>
    </citation>
    <scope>NUCLEOTIDE SEQUENCE [LARGE SCALE GENOMIC DNA]</scope>
    <source>
        <strain evidence="2 3">A4</strain>
    </source>
</reference>
<evidence type="ECO:0000313" key="3">
    <source>
        <dbReference type="Proteomes" id="UP000234323"/>
    </source>
</evidence>
<keyword evidence="1" id="KW-0472">Membrane</keyword>
<comment type="caution">
    <text evidence="2">The sequence shown here is derived from an EMBL/GenBank/DDBJ whole genome shotgun (WGS) entry which is preliminary data.</text>
</comment>
<keyword evidence="1" id="KW-0812">Transmembrane</keyword>
<protein>
    <recommendedName>
        <fullName evidence="4">Ion transport domain-containing protein</fullName>
    </recommendedName>
</protein>
<accession>A0A2I1HJF0</accession>
<dbReference type="VEuPathDB" id="FungiDB:RhiirFUN_004270"/>
<evidence type="ECO:0000256" key="1">
    <source>
        <dbReference type="SAM" id="Phobius"/>
    </source>
</evidence>
<proteinExistence type="predicted"/>
<dbReference type="AlphaFoldDB" id="A0A2I1HJF0"/>
<dbReference type="EMBL" id="LLXI01003297">
    <property type="protein sequence ID" value="PKY58989.1"/>
    <property type="molecule type" value="Genomic_DNA"/>
</dbReference>
<keyword evidence="1" id="KW-1133">Transmembrane helix</keyword>
<name>A0A2I1HJF0_9GLOM</name>
<feature type="transmembrane region" description="Helical" evidence="1">
    <location>
        <begin position="20"/>
        <end position="40"/>
    </location>
</feature>
<keyword evidence="3" id="KW-1185">Reference proteome</keyword>
<dbReference type="Proteomes" id="UP000234323">
    <property type="component" value="Unassembled WGS sequence"/>
</dbReference>
<sequence>MTVYFWINGRWDQVRSMAVASILLITVMQNMLVAFMTSVFDDARASGRQAVLKFRAELIYEYETLEKQLLAERMNEMDI</sequence>
<evidence type="ECO:0000313" key="2">
    <source>
        <dbReference type="EMBL" id="PKY58989.1"/>
    </source>
</evidence>